<keyword evidence="1" id="KW-0812">Transmembrane</keyword>
<sequence length="126" mass="13022">MAALGVLIACIAVTTTVAGLLAVYFVFGLLTVAVQTGIGALTQSEVDNALMGRFVGLMSIVPNTVSVLSLAFSGAVGAALGARTMFVISGAILACGTAVAWYLLRTPRTSPKLPRAPWRRRTSAPR</sequence>
<feature type="transmembrane region" description="Helical" evidence="1">
    <location>
        <begin position="86"/>
        <end position="104"/>
    </location>
</feature>
<accession>A0A1G9UEM0</accession>
<dbReference type="AlphaFoldDB" id="A0A1G9UEM0"/>
<gene>
    <name evidence="2" type="ORF">SAMN05421869_14826</name>
</gene>
<name>A0A1G9UEM0_9ACTN</name>
<reference evidence="2 3" key="1">
    <citation type="submission" date="2016-10" db="EMBL/GenBank/DDBJ databases">
        <authorList>
            <person name="de Groot N.N."/>
        </authorList>
    </citation>
    <scope>NUCLEOTIDE SEQUENCE [LARGE SCALE GENOMIC DNA]</scope>
    <source>
        <strain evidence="2 3">CGMCC 4.6533</strain>
    </source>
</reference>
<protein>
    <recommendedName>
        <fullName evidence="4">Major Facilitator Superfamily protein</fullName>
    </recommendedName>
</protein>
<feature type="transmembrane region" description="Helical" evidence="1">
    <location>
        <begin position="6"/>
        <end position="33"/>
    </location>
</feature>
<dbReference type="Gene3D" id="1.20.1250.20">
    <property type="entry name" value="MFS general substrate transporter like domains"/>
    <property type="match status" value="1"/>
</dbReference>
<dbReference type="EMBL" id="FNDJ01000048">
    <property type="protein sequence ID" value="SDM58352.1"/>
    <property type="molecule type" value="Genomic_DNA"/>
</dbReference>
<organism evidence="2 3">
    <name type="scientific">Nonomuraea jiangxiensis</name>
    <dbReference type="NCBI Taxonomy" id="633440"/>
    <lineage>
        <taxon>Bacteria</taxon>
        <taxon>Bacillati</taxon>
        <taxon>Actinomycetota</taxon>
        <taxon>Actinomycetes</taxon>
        <taxon>Streptosporangiales</taxon>
        <taxon>Streptosporangiaceae</taxon>
        <taxon>Nonomuraea</taxon>
    </lineage>
</organism>
<evidence type="ECO:0000313" key="3">
    <source>
        <dbReference type="Proteomes" id="UP000199202"/>
    </source>
</evidence>
<evidence type="ECO:0008006" key="4">
    <source>
        <dbReference type="Google" id="ProtNLM"/>
    </source>
</evidence>
<keyword evidence="1" id="KW-0472">Membrane</keyword>
<evidence type="ECO:0000256" key="1">
    <source>
        <dbReference type="SAM" id="Phobius"/>
    </source>
</evidence>
<dbReference type="InterPro" id="IPR036259">
    <property type="entry name" value="MFS_trans_sf"/>
</dbReference>
<dbReference type="Proteomes" id="UP000199202">
    <property type="component" value="Unassembled WGS sequence"/>
</dbReference>
<keyword evidence="1" id="KW-1133">Transmembrane helix</keyword>
<keyword evidence="3" id="KW-1185">Reference proteome</keyword>
<dbReference type="SUPFAM" id="SSF103473">
    <property type="entry name" value="MFS general substrate transporter"/>
    <property type="match status" value="1"/>
</dbReference>
<feature type="transmembrane region" description="Helical" evidence="1">
    <location>
        <begin position="54"/>
        <end position="80"/>
    </location>
</feature>
<proteinExistence type="predicted"/>
<evidence type="ECO:0000313" key="2">
    <source>
        <dbReference type="EMBL" id="SDM58352.1"/>
    </source>
</evidence>